<dbReference type="InterPro" id="IPR007712">
    <property type="entry name" value="RelE/ParE_toxin"/>
</dbReference>
<organism evidence="2">
    <name type="scientific">uncultured Thermomicrobiales bacterium</name>
    <dbReference type="NCBI Taxonomy" id="1645740"/>
    <lineage>
        <taxon>Bacteria</taxon>
        <taxon>Pseudomonadati</taxon>
        <taxon>Thermomicrobiota</taxon>
        <taxon>Thermomicrobia</taxon>
        <taxon>Thermomicrobiales</taxon>
        <taxon>environmental samples</taxon>
    </lineage>
</organism>
<dbReference type="InterPro" id="IPR035093">
    <property type="entry name" value="RelE/ParE_toxin_dom_sf"/>
</dbReference>
<dbReference type="EMBL" id="CADCWN010000249">
    <property type="protein sequence ID" value="CAA9582360.1"/>
    <property type="molecule type" value="Genomic_DNA"/>
</dbReference>
<sequence>MVAAARYYEQQQTGLGMSFRVAVERGLEQIIAFPLSGIEFESNYRRHALRQFPYHILYRVDAETLTVVSVVNQRRRPRRGQ</sequence>
<keyword evidence="1" id="KW-1277">Toxin-antitoxin system</keyword>
<evidence type="ECO:0000313" key="2">
    <source>
        <dbReference type="EMBL" id="CAA9582360.1"/>
    </source>
</evidence>
<gene>
    <name evidence="2" type="ORF">AVDCRST_MAG18-3336</name>
</gene>
<dbReference type="Pfam" id="PF05016">
    <property type="entry name" value="ParE_toxin"/>
    <property type="match status" value="1"/>
</dbReference>
<reference evidence="2" key="1">
    <citation type="submission" date="2020-02" db="EMBL/GenBank/DDBJ databases">
        <authorList>
            <person name="Meier V. D."/>
        </authorList>
    </citation>
    <scope>NUCLEOTIDE SEQUENCE</scope>
    <source>
        <strain evidence="2">AVDCRST_MAG18</strain>
    </source>
</reference>
<accession>A0A6J4VL69</accession>
<evidence type="ECO:0008006" key="3">
    <source>
        <dbReference type="Google" id="ProtNLM"/>
    </source>
</evidence>
<dbReference type="Gene3D" id="3.30.2310.20">
    <property type="entry name" value="RelE-like"/>
    <property type="match status" value="1"/>
</dbReference>
<dbReference type="AlphaFoldDB" id="A0A6J4VL69"/>
<name>A0A6J4VL69_9BACT</name>
<evidence type="ECO:0000256" key="1">
    <source>
        <dbReference type="ARBA" id="ARBA00022649"/>
    </source>
</evidence>
<proteinExistence type="predicted"/>
<protein>
    <recommendedName>
        <fullName evidence="3">Death on curing protein, Doc toxin</fullName>
    </recommendedName>
</protein>